<sequence>MARFEEKKCGCRFSVARRTSWTHDNLGRKFFACKFFNHEIGQRGSNTFEWVDEHILDWQRDVTNVLIASRRLSTDLSIHKARLACNEHEKDRLASELNMLKKNNYYKTNWGLREE</sequence>
<evidence type="ECO:0000256" key="3">
    <source>
        <dbReference type="ARBA" id="ARBA00022833"/>
    </source>
</evidence>
<dbReference type="AlphaFoldDB" id="A0A803LJJ4"/>
<evidence type="ECO:0000256" key="4">
    <source>
        <dbReference type="PROSITE-ProRule" id="PRU01343"/>
    </source>
</evidence>
<evidence type="ECO:0000256" key="1">
    <source>
        <dbReference type="ARBA" id="ARBA00022723"/>
    </source>
</evidence>
<organism evidence="6 7">
    <name type="scientific">Chenopodium quinoa</name>
    <name type="common">Quinoa</name>
    <dbReference type="NCBI Taxonomy" id="63459"/>
    <lineage>
        <taxon>Eukaryota</taxon>
        <taxon>Viridiplantae</taxon>
        <taxon>Streptophyta</taxon>
        <taxon>Embryophyta</taxon>
        <taxon>Tracheophyta</taxon>
        <taxon>Spermatophyta</taxon>
        <taxon>Magnoliopsida</taxon>
        <taxon>eudicotyledons</taxon>
        <taxon>Gunneridae</taxon>
        <taxon>Pentapetalae</taxon>
        <taxon>Caryophyllales</taxon>
        <taxon>Chenopodiaceae</taxon>
        <taxon>Chenopodioideae</taxon>
        <taxon>Atripliceae</taxon>
        <taxon>Chenopodium</taxon>
    </lineage>
</organism>
<proteinExistence type="predicted"/>
<dbReference type="PANTHER" id="PTHR33248">
    <property type="entry name" value="ZINC ION-BINDING PROTEIN"/>
    <property type="match status" value="1"/>
</dbReference>
<dbReference type="Gramene" id="AUR62014141-RA">
    <property type="protein sequence ID" value="AUR62014141-RA:cds"/>
    <property type="gene ID" value="AUR62014141"/>
</dbReference>
<keyword evidence="7" id="KW-1185">Reference proteome</keyword>
<reference evidence="6" key="2">
    <citation type="submission" date="2021-03" db="UniProtKB">
        <authorList>
            <consortium name="EnsemblPlants"/>
        </authorList>
    </citation>
    <scope>IDENTIFICATION</scope>
</reference>
<keyword evidence="1" id="KW-0479">Metal-binding</keyword>
<accession>A0A803LJJ4</accession>
<dbReference type="Proteomes" id="UP000596660">
    <property type="component" value="Unplaced"/>
</dbReference>
<keyword evidence="2 4" id="KW-0863">Zinc-finger</keyword>
<evidence type="ECO:0000259" key="5">
    <source>
        <dbReference type="PROSITE" id="PS51999"/>
    </source>
</evidence>
<dbReference type="EnsemblPlants" id="AUR62014141-RA">
    <property type="protein sequence ID" value="AUR62014141-RA:cds"/>
    <property type="gene ID" value="AUR62014141"/>
</dbReference>
<keyword evidence="3" id="KW-0862">Zinc</keyword>
<evidence type="ECO:0000313" key="7">
    <source>
        <dbReference type="Proteomes" id="UP000596660"/>
    </source>
</evidence>
<evidence type="ECO:0000256" key="2">
    <source>
        <dbReference type="ARBA" id="ARBA00022771"/>
    </source>
</evidence>
<dbReference type="GO" id="GO:0008270">
    <property type="term" value="F:zinc ion binding"/>
    <property type="evidence" value="ECO:0007669"/>
    <property type="project" value="UniProtKB-KW"/>
</dbReference>
<protein>
    <recommendedName>
        <fullName evidence="5">GRF-type domain-containing protein</fullName>
    </recommendedName>
</protein>
<feature type="domain" description="GRF-type" evidence="5">
    <location>
        <begin position="9"/>
        <end position="54"/>
    </location>
</feature>
<name>A0A803LJJ4_CHEQI</name>
<dbReference type="OMA" id="WIDEECL"/>
<dbReference type="InterPro" id="IPR010666">
    <property type="entry name" value="Znf_GRF"/>
</dbReference>
<dbReference type="PROSITE" id="PS51999">
    <property type="entry name" value="ZF_GRF"/>
    <property type="match status" value="1"/>
</dbReference>
<reference evidence="6" key="1">
    <citation type="journal article" date="2017" name="Nature">
        <title>The genome of Chenopodium quinoa.</title>
        <authorList>
            <person name="Jarvis D.E."/>
            <person name="Ho Y.S."/>
            <person name="Lightfoot D.J."/>
            <person name="Schmoeckel S.M."/>
            <person name="Li B."/>
            <person name="Borm T.J.A."/>
            <person name="Ohyanagi H."/>
            <person name="Mineta K."/>
            <person name="Michell C.T."/>
            <person name="Saber N."/>
            <person name="Kharbatia N.M."/>
            <person name="Rupper R.R."/>
            <person name="Sharp A.R."/>
            <person name="Dally N."/>
            <person name="Boughton B.A."/>
            <person name="Woo Y.H."/>
            <person name="Gao G."/>
            <person name="Schijlen E.G.W.M."/>
            <person name="Guo X."/>
            <person name="Momin A.A."/>
            <person name="Negrao S."/>
            <person name="Al-Babili S."/>
            <person name="Gehring C."/>
            <person name="Roessner U."/>
            <person name="Jung C."/>
            <person name="Murphy K."/>
            <person name="Arold S.T."/>
            <person name="Gojobori T."/>
            <person name="van der Linden C.G."/>
            <person name="van Loo E.N."/>
            <person name="Jellen E.N."/>
            <person name="Maughan P.J."/>
            <person name="Tester M."/>
        </authorList>
    </citation>
    <scope>NUCLEOTIDE SEQUENCE [LARGE SCALE GENOMIC DNA]</scope>
    <source>
        <strain evidence="6">cv. PI 614886</strain>
    </source>
</reference>
<evidence type="ECO:0000313" key="6">
    <source>
        <dbReference type="EnsemblPlants" id="AUR62014141-RA:cds"/>
    </source>
</evidence>